<evidence type="ECO:0000313" key="6">
    <source>
        <dbReference type="EMBL" id="MFC3031116.1"/>
    </source>
</evidence>
<dbReference type="InterPro" id="IPR035965">
    <property type="entry name" value="PAS-like_dom_sf"/>
</dbReference>
<dbReference type="SUPFAM" id="SSF141868">
    <property type="entry name" value="EAL domain-like"/>
    <property type="match status" value="1"/>
</dbReference>
<dbReference type="Pfam" id="PF13426">
    <property type="entry name" value="PAS_9"/>
    <property type="match status" value="1"/>
</dbReference>
<dbReference type="InterPro" id="IPR029787">
    <property type="entry name" value="Nucleotide_cyclase"/>
</dbReference>
<feature type="chain" id="PRO_5045730345" evidence="2">
    <location>
        <begin position="32"/>
        <end position="762"/>
    </location>
</feature>
<name>A0ABV7CDV9_9GAMM</name>
<dbReference type="Pfam" id="PF08447">
    <property type="entry name" value="PAS_3"/>
    <property type="match status" value="1"/>
</dbReference>
<dbReference type="InterPro" id="IPR001610">
    <property type="entry name" value="PAC"/>
</dbReference>
<gene>
    <name evidence="6" type="ORF">ACFOEE_01080</name>
</gene>
<dbReference type="RefSeq" id="WP_377120024.1">
    <property type="nucleotide sequence ID" value="NZ_JBHRSD010000001.1"/>
</dbReference>
<dbReference type="Gene3D" id="3.20.20.450">
    <property type="entry name" value="EAL domain"/>
    <property type="match status" value="1"/>
</dbReference>
<evidence type="ECO:0000259" key="4">
    <source>
        <dbReference type="PROSITE" id="PS50883"/>
    </source>
</evidence>
<dbReference type="InterPro" id="IPR052155">
    <property type="entry name" value="Biofilm_reg_signaling"/>
</dbReference>
<protein>
    <submittedName>
        <fullName evidence="6">Bifunctional diguanylate cyclase/phosphodiesterase</fullName>
    </submittedName>
</protein>
<keyword evidence="1" id="KW-0472">Membrane</keyword>
<dbReference type="InterPro" id="IPR000160">
    <property type="entry name" value="GGDEF_dom"/>
</dbReference>
<dbReference type="SUPFAM" id="SSF55073">
    <property type="entry name" value="Nucleotide cyclase"/>
    <property type="match status" value="1"/>
</dbReference>
<dbReference type="PANTHER" id="PTHR44757:SF2">
    <property type="entry name" value="BIOFILM ARCHITECTURE MAINTENANCE PROTEIN MBAA"/>
    <property type="match status" value="1"/>
</dbReference>
<proteinExistence type="predicted"/>
<dbReference type="SUPFAM" id="SSF55785">
    <property type="entry name" value="PYP-like sensor domain (PAS domain)"/>
    <property type="match status" value="2"/>
</dbReference>
<feature type="transmembrane region" description="Helical" evidence="1">
    <location>
        <begin position="41"/>
        <end position="59"/>
    </location>
</feature>
<dbReference type="InterPro" id="IPR013655">
    <property type="entry name" value="PAS_fold_3"/>
</dbReference>
<dbReference type="SMART" id="SM00267">
    <property type="entry name" value="GGDEF"/>
    <property type="match status" value="1"/>
</dbReference>
<evidence type="ECO:0000259" key="3">
    <source>
        <dbReference type="PROSITE" id="PS50113"/>
    </source>
</evidence>
<dbReference type="SMART" id="SM00052">
    <property type="entry name" value="EAL"/>
    <property type="match status" value="1"/>
</dbReference>
<feature type="domain" description="PAC" evidence="3">
    <location>
        <begin position="275"/>
        <end position="327"/>
    </location>
</feature>
<keyword evidence="2" id="KW-0732">Signal</keyword>
<dbReference type="InterPro" id="IPR000700">
    <property type="entry name" value="PAS-assoc_C"/>
</dbReference>
<dbReference type="NCBIfam" id="TIGR00254">
    <property type="entry name" value="GGDEF"/>
    <property type="match status" value="1"/>
</dbReference>
<sequence>MSEFAYMLIKITTTIIIIALFSLLSSTAAHAFSHVSNDVPIWLLVILGLLLCGITFLCWQLRKHKLAYQTLLLSEQRLKSTVAGSGDTLWDWNIRTGAVVRINDKFNRHERNGGYQTSTVASNLFIPNQQSIHPQDLPMVERLLKLHFAEKSAFFEASYRVLNDLNEWHWVLDKGKVIEKDENLNPLRMTGIVRDISHLKSTEERLNLFAKCVESISDAIAIYDSQFRLVDLNPSYLKLFGGIREQYLHKAFALPGYDAKFLEEIKFALKETEHWQEELKLRNATNTLLPIEVTIDEIKNNQGQVSNYVVVFSDLTERKKAESQLHDLSNRDRTTGLPNRNLFFTNLKKLSQQGTHHALLVFDLDNFKKINDSLGHQLGDSLLAKLAMRLVKIVRQQDTFYRLGGDEFALVMSGTNDIHTITRTAKQFLAAIATPFKLANHELVITSSVGIVLFPEDGNTPELLLKNADTAMYHAKQKSNHYLFFNDSMNEQAVKRLQIENLMRFGLKEDHFVVYYQPKMDIISGALVGMEALVRFITPKKGIIPPNVFIPIAEETGQIIEIGEVVLDKACQDVKSWIDAGLFEGRVAVNLSAKQFSLPDLTTRIDVILQKNQLPSYFLELEITEGTVMDDPQEAIAIMRSLSARGIHLAMDDFGTGYSSLAYLKQFPLNTLKVDKAFIDDMHNERGRNMVDSIVTIAHNLDLHVVAEGVEREEQLAFLKSLNCQTIQGYYYSKPLSYEEFTVFLKQQKRKPTLKVLHSDFA</sequence>
<dbReference type="Pfam" id="PF00990">
    <property type="entry name" value="GGDEF"/>
    <property type="match status" value="1"/>
</dbReference>
<dbReference type="PROSITE" id="PS50883">
    <property type="entry name" value="EAL"/>
    <property type="match status" value="1"/>
</dbReference>
<keyword evidence="7" id="KW-1185">Reference proteome</keyword>
<reference evidence="7" key="1">
    <citation type="journal article" date="2019" name="Int. J. Syst. Evol. Microbiol.">
        <title>The Global Catalogue of Microorganisms (GCM) 10K type strain sequencing project: providing services to taxonomists for standard genome sequencing and annotation.</title>
        <authorList>
            <consortium name="The Broad Institute Genomics Platform"/>
            <consortium name="The Broad Institute Genome Sequencing Center for Infectious Disease"/>
            <person name="Wu L."/>
            <person name="Ma J."/>
        </authorList>
    </citation>
    <scope>NUCLEOTIDE SEQUENCE [LARGE SCALE GENOMIC DNA]</scope>
    <source>
        <strain evidence="7">KCTC 42730</strain>
    </source>
</reference>
<dbReference type="EMBL" id="JBHRSD010000001">
    <property type="protein sequence ID" value="MFC3031116.1"/>
    <property type="molecule type" value="Genomic_DNA"/>
</dbReference>
<dbReference type="CDD" id="cd01949">
    <property type="entry name" value="GGDEF"/>
    <property type="match status" value="1"/>
</dbReference>
<dbReference type="CDD" id="cd01948">
    <property type="entry name" value="EAL"/>
    <property type="match status" value="1"/>
</dbReference>
<feature type="domain" description="EAL" evidence="4">
    <location>
        <begin position="496"/>
        <end position="749"/>
    </location>
</feature>
<feature type="domain" description="GGDEF" evidence="5">
    <location>
        <begin position="355"/>
        <end position="487"/>
    </location>
</feature>
<dbReference type="InterPro" id="IPR043128">
    <property type="entry name" value="Rev_trsase/Diguanyl_cyclase"/>
</dbReference>
<dbReference type="CDD" id="cd00130">
    <property type="entry name" value="PAS"/>
    <property type="match status" value="1"/>
</dbReference>
<dbReference type="PROSITE" id="PS50113">
    <property type="entry name" value="PAC"/>
    <property type="match status" value="1"/>
</dbReference>
<dbReference type="SMART" id="SM00091">
    <property type="entry name" value="PAS"/>
    <property type="match status" value="2"/>
</dbReference>
<dbReference type="PROSITE" id="PS50887">
    <property type="entry name" value="GGDEF"/>
    <property type="match status" value="1"/>
</dbReference>
<evidence type="ECO:0000256" key="2">
    <source>
        <dbReference type="SAM" id="SignalP"/>
    </source>
</evidence>
<dbReference type="Gene3D" id="3.30.450.20">
    <property type="entry name" value="PAS domain"/>
    <property type="match status" value="2"/>
</dbReference>
<dbReference type="InterPro" id="IPR035919">
    <property type="entry name" value="EAL_sf"/>
</dbReference>
<accession>A0ABV7CDV9</accession>
<evidence type="ECO:0000313" key="7">
    <source>
        <dbReference type="Proteomes" id="UP001595453"/>
    </source>
</evidence>
<evidence type="ECO:0000256" key="1">
    <source>
        <dbReference type="SAM" id="Phobius"/>
    </source>
</evidence>
<keyword evidence="1" id="KW-0812">Transmembrane</keyword>
<dbReference type="NCBIfam" id="TIGR00229">
    <property type="entry name" value="sensory_box"/>
    <property type="match status" value="1"/>
</dbReference>
<dbReference type="Gene3D" id="3.30.70.270">
    <property type="match status" value="1"/>
</dbReference>
<comment type="caution">
    <text evidence="6">The sequence shown here is derived from an EMBL/GenBank/DDBJ whole genome shotgun (WGS) entry which is preliminary data.</text>
</comment>
<dbReference type="PANTHER" id="PTHR44757">
    <property type="entry name" value="DIGUANYLATE CYCLASE DGCP"/>
    <property type="match status" value="1"/>
</dbReference>
<dbReference type="InterPro" id="IPR001633">
    <property type="entry name" value="EAL_dom"/>
</dbReference>
<dbReference type="SMART" id="SM00086">
    <property type="entry name" value="PAC"/>
    <property type="match status" value="2"/>
</dbReference>
<keyword evidence="1" id="KW-1133">Transmembrane helix</keyword>
<organism evidence="6 7">
    <name type="scientific">Pseudoalteromonas fenneropenaei</name>
    <dbReference type="NCBI Taxonomy" id="1737459"/>
    <lineage>
        <taxon>Bacteria</taxon>
        <taxon>Pseudomonadati</taxon>
        <taxon>Pseudomonadota</taxon>
        <taxon>Gammaproteobacteria</taxon>
        <taxon>Alteromonadales</taxon>
        <taxon>Pseudoalteromonadaceae</taxon>
        <taxon>Pseudoalteromonas</taxon>
    </lineage>
</organism>
<evidence type="ECO:0000259" key="5">
    <source>
        <dbReference type="PROSITE" id="PS50887"/>
    </source>
</evidence>
<dbReference type="Proteomes" id="UP001595453">
    <property type="component" value="Unassembled WGS sequence"/>
</dbReference>
<feature type="signal peptide" evidence="2">
    <location>
        <begin position="1"/>
        <end position="31"/>
    </location>
</feature>
<dbReference type="Pfam" id="PF00563">
    <property type="entry name" value="EAL"/>
    <property type="match status" value="1"/>
</dbReference>
<dbReference type="InterPro" id="IPR000014">
    <property type="entry name" value="PAS"/>
</dbReference>